<protein>
    <submittedName>
        <fullName evidence="1">Uncharacterized protein</fullName>
    </submittedName>
</protein>
<reference evidence="1" key="1">
    <citation type="submission" date="2022-11" db="EMBL/GenBank/DDBJ databases">
        <title>Minimal conservation of predation-associated metabolite biosynthetic gene clusters underscores biosynthetic potential of Myxococcota including descriptions for ten novel species: Archangium lansinium sp. nov., Myxococcus landrumus sp. nov., Nannocystis bai.</title>
        <authorList>
            <person name="Ahearne A."/>
            <person name="Stevens C."/>
            <person name="Dowd S."/>
        </authorList>
    </citation>
    <scope>NUCLEOTIDE SEQUENCE</scope>
    <source>
        <strain evidence="1">Fl3</strain>
    </source>
</reference>
<gene>
    <name evidence="1" type="ORF">O0S08_00490</name>
</gene>
<dbReference type="EMBL" id="CP114040">
    <property type="protein sequence ID" value="WAS94611.1"/>
    <property type="molecule type" value="Genomic_DNA"/>
</dbReference>
<evidence type="ECO:0000313" key="2">
    <source>
        <dbReference type="Proteomes" id="UP001164459"/>
    </source>
</evidence>
<proteinExistence type="predicted"/>
<organism evidence="1 2">
    <name type="scientific">Nannocystis punicea</name>
    <dbReference type="NCBI Taxonomy" id="2995304"/>
    <lineage>
        <taxon>Bacteria</taxon>
        <taxon>Pseudomonadati</taxon>
        <taxon>Myxococcota</taxon>
        <taxon>Polyangia</taxon>
        <taxon>Nannocystales</taxon>
        <taxon>Nannocystaceae</taxon>
        <taxon>Nannocystis</taxon>
    </lineage>
</organism>
<name>A0ABY7H5Q4_9BACT</name>
<dbReference type="RefSeq" id="WP_269036945.1">
    <property type="nucleotide sequence ID" value="NZ_CP114040.1"/>
</dbReference>
<sequence length="170" mass="18992">MLKCQWDRVCENFNEIGARCDRNRVKEQMFCEVHLQRLCIAALQQARPREPGAAAKFGRELVLRSLAGVGGFLAGALFKHYWPMIVEAVNSFMIHVPPAGAEGTDELTFRWGEQEIDLLSPTGWEGARTVVVRPQLGLPAELVRQLENGDGWTAVGRILEHLVRAEQSPS</sequence>
<dbReference type="Proteomes" id="UP001164459">
    <property type="component" value="Chromosome"/>
</dbReference>
<evidence type="ECO:0000313" key="1">
    <source>
        <dbReference type="EMBL" id="WAS94611.1"/>
    </source>
</evidence>
<accession>A0ABY7H5Q4</accession>
<keyword evidence="2" id="KW-1185">Reference proteome</keyword>